<dbReference type="AlphaFoldDB" id="A0A5J4L6B5"/>
<name>A0A5J4L6B5_9ZZZZ</name>
<gene>
    <name evidence="2" type="ORF">A45J_1455</name>
</gene>
<proteinExistence type="predicted"/>
<dbReference type="PROSITE" id="PS51379">
    <property type="entry name" value="4FE4S_FER_2"/>
    <property type="match status" value="1"/>
</dbReference>
<dbReference type="EMBL" id="BLAB01000001">
    <property type="protein sequence ID" value="GER93699.1"/>
    <property type="molecule type" value="Genomic_DNA"/>
</dbReference>
<organism evidence="2">
    <name type="scientific">hot springs metagenome</name>
    <dbReference type="NCBI Taxonomy" id="433727"/>
    <lineage>
        <taxon>unclassified sequences</taxon>
        <taxon>metagenomes</taxon>
        <taxon>ecological metagenomes</taxon>
    </lineage>
</organism>
<reference evidence="2" key="1">
    <citation type="submission" date="2019-10" db="EMBL/GenBank/DDBJ databases">
        <title>Metagenomic sequencing of thiosulfate-disproportionating enrichment culture.</title>
        <authorList>
            <person name="Umezawa K."/>
            <person name="Kojima H."/>
            <person name="Fukui M."/>
        </authorList>
    </citation>
    <scope>NUCLEOTIDE SEQUENCE</scope>
    <source>
        <strain evidence="2">45J</strain>
    </source>
</reference>
<evidence type="ECO:0000313" key="2">
    <source>
        <dbReference type="EMBL" id="GER93699.1"/>
    </source>
</evidence>
<accession>A0A5J4L6B5</accession>
<dbReference type="PROSITE" id="PS00198">
    <property type="entry name" value="4FE4S_FER_1"/>
    <property type="match status" value="1"/>
</dbReference>
<dbReference type="Gene3D" id="3.30.70.20">
    <property type="match status" value="1"/>
</dbReference>
<protein>
    <submittedName>
        <fullName evidence="2">Epoxyqueuosine reductase</fullName>
    </submittedName>
</protein>
<comment type="caution">
    <text evidence="2">The sequence shown here is derived from an EMBL/GenBank/DDBJ whole genome shotgun (WGS) entry which is preliminary data.</text>
</comment>
<feature type="domain" description="4Fe-4S ferredoxin-type" evidence="1">
    <location>
        <begin position="153"/>
        <end position="186"/>
    </location>
</feature>
<dbReference type="SUPFAM" id="SSF54862">
    <property type="entry name" value="4Fe-4S ferredoxins"/>
    <property type="match status" value="1"/>
</dbReference>
<dbReference type="PANTHER" id="PTHR42827:SF1">
    <property type="entry name" value="IRON-SULFUR CLUSTER-BINDING PROTEIN"/>
    <property type="match status" value="1"/>
</dbReference>
<dbReference type="Pfam" id="PF13484">
    <property type="entry name" value="Fer4_16"/>
    <property type="match status" value="1"/>
</dbReference>
<dbReference type="PANTHER" id="PTHR42827">
    <property type="entry name" value="IRON-SULFUR CLUSTER-BINDING PROTEIN-RELATED"/>
    <property type="match status" value="1"/>
</dbReference>
<evidence type="ECO:0000259" key="1">
    <source>
        <dbReference type="PROSITE" id="PS51379"/>
    </source>
</evidence>
<sequence length="234" mass="25699">MNLTLDIKTFCKSSGADLVGIADLEPFKQGWTVLPQNLLEPYTRAISIAMHVNNDIINAISDVPTPEYAQHYRSVNASLDKITSQLVQWIIDKGFNAKAIQASHIVDENNLLGNISHKAVARMAGIGWQGKSLLIISPEYGPRIRLATVITNMPLEADQPLKNRCGRCMECAKACPASAIKNVSTESHYESRDEAIHLDKCHGKLCEFKARPGVDALICGVCIKVCPFGKKSRL</sequence>
<dbReference type="InterPro" id="IPR017900">
    <property type="entry name" value="4Fe4S_Fe_S_CS"/>
</dbReference>
<dbReference type="InterPro" id="IPR017896">
    <property type="entry name" value="4Fe4S_Fe-S-bd"/>
</dbReference>